<sequence length="256" mass="28046">KTSETSSLNRVPQIILLYWIIKIASTTLGETGADMFSMTFNLGYGLTIALFMGIFLIFLIIKLSMKRYDPLMYWLVFTATAILGTAISDFIDRSLGLGYAFGSIALFSLLLVVLAVWYQHEKSINVEYIKTLPAELYYWLAFLVANTLGTAAGDFLADSLEIGFLNSALIIAGLLIACSILYFYTKVSSLLLFWFAFVLTRPFGATFGDLLTKSPEHGGVGLGTISASAFFGVILIVGLIGEIKAERSKDANKLAF</sequence>
<organism evidence="2">
    <name type="scientific">marine sediment metagenome</name>
    <dbReference type="NCBI Taxonomy" id="412755"/>
    <lineage>
        <taxon>unclassified sequences</taxon>
        <taxon>metagenomes</taxon>
        <taxon>ecological metagenomes</taxon>
    </lineage>
</organism>
<proteinExistence type="predicted"/>
<dbReference type="Pfam" id="PF03988">
    <property type="entry name" value="DUF347"/>
    <property type="match status" value="4"/>
</dbReference>
<dbReference type="EMBL" id="LAZR01008151">
    <property type="protein sequence ID" value="KKM80618.1"/>
    <property type="molecule type" value="Genomic_DNA"/>
</dbReference>
<feature type="transmembrane region" description="Helical" evidence="1">
    <location>
        <begin position="97"/>
        <end position="117"/>
    </location>
</feature>
<evidence type="ECO:0008006" key="3">
    <source>
        <dbReference type="Google" id="ProtNLM"/>
    </source>
</evidence>
<feature type="transmembrane region" description="Helical" evidence="1">
    <location>
        <begin position="191"/>
        <end position="208"/>
    </location>
</feature>
<evidence type="ECO:0000313" key="2">
    <source>
        <dbReference type="EMBL" id="KKM80618.1"/>
    </source>
</evidence>
<feature type="transmembrane region" description="Helical" evidence="1">
    <location>
        <begin position="42"/>
        <end position="61"/>
    </location>
</feature>
<feature type="non-terminal residue" evidence="2">
    <location>
        <position position="1"/>
    </location>
</feature>
<dbReference type="AlphaFoldDB" id="A0A0F9KF91"/>
<evidence type="ECO:0000256" key="1">
    <source>
        <dbReference type="SAM" id="Phobius"/>
    </source>
</evidence>
<accession>A0A0F9KF91</accession>
<dbReference type="InterPro" id="IPR007136">
    <property type="entry name" value="DUF347"/>
</dbReference>
<protein>
    <recommendedName>
        <fullName evidence="3">Membrane-anchored protein</fullName>
    </recommendedName>
</protein>
<feature type="transmembrane region" description="Helical" evidence="1">
    <location>
        <begin position="137"/>
        <end position="157"/>
    </location>
</feature>
<keyword evidence="1" id="KW-0812">Transmembrane</keyword>
<feature type="transmembrane region" description="Helical" evidence="1">
    <location>
        <begin position="220"/>
        <end position="240"/>
    </location>
</feature>
<keyword evidence="1" id="KW-1133">Transmembrane helix</keyword>
<reference evidence="2" key="1">
    <citation type="journal article" date="2015" name="Nature">
        <title>Complex archaea that bridge the gap between prokaryotes and eukaryotes.</title>
        <authorList>
            <person name="Spang A."/>
            <person name="Saw J.H."/>
            <person name="Jorgensen S.L."/>
            <person name="Zaremba-Niedzwiedzka K."/>
            <person name="Martijn J."/>
            <person name="Lind A.E."/>
            <person name="van Eijk R."/>
            <person name="Schleper C."/>
            <person name="Guy L."/>
            <person name="Ettema T.J."/>
        </authorList>
    </citation>
    <scope>NUCLEOTIDE SEQUENCE</scope>
</reference>
<feature type="transmembrane region" description="Helical" evidence="1">
    <location>
        <begin position="73"/>
        <end position="91"/>
    </location>
</feature>
<name>A0A0F9KF91_9ZZZZ</name>
<gene>
    <name evidence="2" type="ORF">LCGC14_1338010</name>
</gene>
<comment type="caution">
    <text evidence="2">The sequence shown here is derived from an EMBL/GenBank/DDBJ whole genome shotgun (WGS) entry which is preliminary data.</text>
</comment>
<keyword evidence="1" id="KW-0472">Membrane</keyword>
<feature type="transmembrane region" description="Helical" evidence="1">
    <location>
        <begin position="163"/>
        <end position="184"/>
    </location>
</feature>